<organism evidence="2 3">
    <name type="scientific">Hyaloperonospora arabidopsidis (strain Emoy2)</name>
    <name type="common">Downy mildew agent</name>
    <name type="synonym">Peronospora arabidopsidis</name>
    <dbReference type="NCBI Taxonomy" id="559515"/>
    <lineage>
        <taxon>Eukaryota</taxon>
        <taxon>Sar</taxon>
        <taxon>Stramenopiles</taxon>
        <taxon>Oomycota</taxon>
        <taxon>Peronosporomycetes</taxon>
        <taxon>Peronosporales</taxon>
        <taxon>Peronosporaceae</taxon>
        <taxon>Hyaloperonospora</taxon>
    </lineage>
</organism>
<evidence type="ECO:0000256" key="1">
    <source>
        <dbReference type="SAM" id="MobiDB-lite"/>
    </source>
</evidence>
<keyword evidence="3" id="KW-1185">Reference proteome</keyword>
<dbReference type="PANTHER" id="PTHR44200">
    <property type="entry name" value="DNAJ HOMOLOG SUBFAMILY C MEMBER 7"/>
    <property type="match status" value="1"/>
</dbReference>
<feature type="region of interest" description="Disordered" evidence="1">
    <location>
        <begin position="214"/>
        <end position="260"/>
    </location>
</feature>
<feature type="compositionally biased region" description="Low complexity" evidence="1">
    <location>
        <begin position="614"/>
        <end position="625"/>
    </location>
</feature>
<feature type="compositionally biased region" description="Low complexity" evidence="1">
    <location>
        <begin position="177"/>
        <end position="196"/>
    </location>
</feature>
<feature type="compositionally biased region" description="Polar residues" evidence="1">
    <location>
        <begin position="239"/>
        <end position="260"/>
    </location>
</feature>
<evidence type="ECO:0000313" key="2">
    <source>
        <dbReference type="EnsemblProtists" id="HpaP813145"/>
    </source>
</evidence>
<dbReference type="InParanoid" id="M4C230"/>
<dbReference type="HOGENOM" id="CLU_005528_0_0_1"/>
<feature type="region of interest" description="Disordered" evidence="1">
    <location>
        <begin position="381"/>
        <end position="487"/>
    </location>
</feature>
<dbReference type="SUPFAM" id="SSF48452">
    <property type="entry name" value="TPR-like"/>
    <property type="match status" value="1"/>
</dbReference>
<feature type="region of interest" description="Disordered" evidence="1">
    <location>
        <begin position="614"/>
        <end position="633"/>
    </location>
</feature>
<feature type="region of interest" description="Disordered" evidence="1">
    <location>
        <begin position="669"/>
        <end position="689"/>
    </location>
</feature>
<feature type="compositionally biased region" description="Low complexity" evidence="1">
    <location>
        <begin position="449"/>
        <end position="464"/>
    </location>
</feature>
<name>M4C230_HYAAE</name>
<evidence type="ECO:0000313" key="3">
    <source>
        <dbReference type="Proteomes" id="UP000011713"/>
    </source>
</evidence>
<protein>
    <submittedName>
        <fullName evidence="2">Uncharacterized protein</fullName>
    </submittedName>
</protein>
<feature type="region of interest" description="Disordered" evidence="1">
    <location>
        <begin position="525"/>
        <end position="555"/>
    </location>
</feature>
<dbReference type="EMBL" id="JH598113">
    <property type="status" value="NOT_ANNOTATED_CDS"/>
    <property type="molecule type" value="Genomic_DNA"/>
</dbReference>
<dbReference type="InterPro" id="IPR011990">
    <property type="entry name" value="TPR-like_helical_dom_sf"/>
</dbReference>
<reference evidence="3" key="1">
    <citation type="journal article" date="2010" name="Science">
        <title>Signatures of adaptation to obligate biotrophy in the Hyaloperonospora arabidopsidis genome.</title>
        <authorList>
            <person name="Baxter L."/>
            <person name="Tripathy S."/>
            <person name="Ishaque N."/>
            <person name="Boot N."/>
            <person name="Cabral A."/>
            <person name="Kemen E."/>
            <person name="Thines M."/>
            <person name="Ah-Fong A."/>
            <person name="Anderson R."/>
            <person name="Badejoko W."/>
            <person name="Bittner-Eddy P."/>
            <person name="Boore J.L."/>
            <person name="Chibucos M.C."/>
            <person name="Coates M."/>
            <person name="Dehal P."/>
            <person name="Delehaunty K."/>
            <person name="Dong S."/>
            <person name="Downton P."/>
            <person name="Dumas B."/>
            <person name="Fabro G."/>
            <person name="Fronick C."/>
            <person name="Fuerstenberg S.I."/>
            <person name="Fulton L."/>
            <person name="Gaulin E."/>
            <person name="Govers F."/>
            <person name="Hughes L."/>
            <person name="Humphray S."/>
            <person name="Jiang R.H."/>
            <person name="Judelson H."/>
            <person name="Kamoun S."/>
            <person name="Kyung K."/>
            <person name="Meijer H."/>
            <person name="Minx P."/>
            <person name="Morris P."/>
            <person name="Nelson J."/>
            <person name="Phuntumart V."/>
            <person name="Qutob D."/>
            <person name="Rehmany A."/>
            <person name="Rougon-Cardoso A."/>
            <person name="Ryden P."/>
            <person name="Torto-Alalibo T."/>
            <person name="Studholme D."/>
            <person name="Wang Y."/>
            <person name="Win J."/>
            <person name="Wood J."/>
            <person name="Clifton S.W."/>
            <person name="Rogers J."/>
            <person name="Van den Ackerveken G."/>
            <person name="Jones J.D."/>
            <person name="McDowell J.M."/>
            <person name="Beynon J."/>
            <person name="Tyler B.M."/>
        </authorList>
    </citation>
    <scope>NUCLEOTIDE SEQUENCE [LARGE SCALE GENOMIC DNA]</scope>
    <source>
        <strain evidence="3">Emoy2</strain>
    </source>
</reference>
<feature type="compositionally biased region" description="Basic and acidic residues" evidence="1">
    <location>
        <begin position="7"/>
        <end position="30"/>
    </location>
</feature>
<reference evidence="2" key="2">
    <citation type="submission" date="2015-06" db="UniProtKB">
        <authorList>
            <consortium name="EnsemblProtists"/>
        </authorList>
    </citation>
    <scope>IDENTIFICATION</scope>
    <source>
        <strain evidence="2">Emoy2</strain>
    </source>
</reference>
<dbReference type="InterPro" id="IPR052758">
    <property type="entry name" value="SRC_co-chaperone"/>
</dbReference>
<dbReference type="SMART" id="SM00028">
    <property type="entry name" value="TPR"/>
    <property type="match status" value="3"/>
</dbReference>
<feature type="compositionally biased region" description="Polar residues" evidence="1">
    <location>
        <begin position="388"/>
        <end position="446"/>
    </location>
</feature>
<feature type="compositionally biased region" description="Basic and acidic residues" evidence="1">
    <location>
        <begin position="543"/>
        <end position="553"/>
    </location>
</feature>
<feature type="region of interest" description="Disordered" evidence="1">
    <location>
        <begin position="711"/>
        <end position="732"/>
    </location>
</feature>
<dbReference type="EnsemblProtists" id="HpaT813145">
    <property type="protein sequence ID" value="HpaP813145"/>
    <property type="gene ID" value="HpaG813145"/>
</dbReference>
<dbReference type="VEuPathDB" id="FungiDB:HpaG813145"/>
<dbReference type="STRING" id="559515.M4C230"/>
<feature type="compositionally biased region" description="Basic residues" evidence="1">
    <location>
        <begin position="64"/>
        <end position="78"/>
    </location>
</feature>
<dbReference type="Gene3D" id="1.25.40.10">
    <property type="entry name" value="Tetratricopeptide repeat domain"/>
    <property type="match status" value="1"/>
</dbReference>
<dbReference type="Proteomes" id="UP000011713">
    <property type="component" value="Unassembled WGS sequence"/>
</dbReference>
<proteinExistence type="predicted"/>
<dbReference type="AlphaFoldDB" id="M4C230"/>
<sequence length="933" mass="101435">MTEEYDDAKQQKVDGGEVHGEQQTRRDFESNTRGSSVVDLEKGPWRAETAFTLGVAGKKDTSSRRRHTLSGTTARHHSTGVTPRFSKIFNEEQNRNTRFCPATPAFTMDHTSANVEMQTEKTSLVGDNTISRVPGPHVEKSDLTFGVTKTCVQTPDFTFGKHEPINYREAEAAKGETSNNSNMSSPSPMRSAATSSDALDNDFTLKKRVKSVQSHNFTGTDDTEPAKVSAQESGIPDTGCNTSVRSSSPRTNRASRTPTSGTFLFGQAYKNRKPVAFAKKESSDLFHTTKSVGSAFNIGASTKASGACRGTKGFVGDFKLRHTDVSSEFTAPPASFAPGVARSSMFRQNLSRRKKASSSSVIFGPSPFSPSSSSQFVASSSSFKSSSTQPTAISQRPDSTRTGDCTRYSRVQLNTTTPATISTNPFAANTSGSYTSKDPNTKTAPETFSHPASSSSGASEDFSSVHSEHAERSPATPCFSPGSGKTEAGAQTEVPYFHHSEQSAKSVSASNTGCSFQIGSVGAQRKLRVRPRKSGTLAHKYSPRKDAKKDATEPVRSPSFFCSSSSTPFSIGIAGPRKSGHTSAVDPLAAHNFRNLPSASDGERYPGADKPTVTTAFPFTTKPPAGSVNGEPTRQQGKICNSILFPSYPQQNKPIASELRSTIHQPVFQPNEPSDRLKTQQPGDRGTCSACAGSRRILRAAVRSIGVSKERASSAPTLTDNRPEECDAEMDSEDELSWNELKRLGGGAHRSRKYEDAAEYYRQSIELLDSLLYRDAGTFTMGIQTDKARLHANRAASLMMLMQITEAQRECRRSIEVDATYARAYLRLSRIQVLLGDTANAKANIDTARQLMEKQDDEVGSSDHIDRVSVVKTEDMIKELTMLQGEIKSNIECENFKQALLHTESALLLAPKSRKLQVKKARILLHRRLVAVY</sequence>
<feature type="region of interest" description="Disordered" evidence="1">
    <location>
        <begin position="1"/>
        <end position="79"/>
    </location>
</feature>
<dbReference type="eggNOG" id="KOG0550">
    <property type="taxonomic scope" value="Eukaryota"/>
</dbReference>
<accession>M4C230</accession>
<dbReference type="PANTHER" id="PTHR44200:SF1">
    <property type="entry name" value="DNAJ HOMOLOG SUBFAMILY C MEMBER 7"/>
    <property type="match status" value="1"/>
</dbReference>
<feature type="region of interest" description="Disordered" evidence="1">
    <location>
        <begin position="172"/>
        <end position="196"/>
    </location>
</feature>
<dbReference type="InterPro" id="IPR019734">
    <property type="entry name" value="TPR_rpt"/>
</dbReference>